<protein>
    <recommendedName>
        <fullName evidence="3">HTH cro/C1-type domain-containing protein</fullName>
    </recommendedName>
</protein>
<keyword evidence="2" id="KW-1185">Reference proteome</keyword>
<name>A0A846XBG3_9NOCA</name>
<evidence type="ECO:0000313" key="2">
    <source>
        <dbReference type="Proteomes" id="UP000565715"/>
    </source>
</evidence>
<evidence type="ECO:0008006" key="3">
    <source>
        <dbReference type="Google" id="ProtNLM"/>
    </source>
</evidence>
<organism evidence="1 2">
    <name type="scientific">Nocardia speluncae</name>
    <dbReference type="NCBI Taxonomy" id="419477"/>
    <lineage>
        <taxon>Bacteria</taxon>
        <taxon>Bacillati</taxon>
        <taxon>Actinomycetota</taxon>
        <taxon>Actinomycetes</taxon>
        <taxon>Mycobacteriales</taxon>
        <taxon>Nocardiaceae</taxon>
        <taxon>Nocardia</taxon>
    </lineage>
</organism>
<dbReference type="RefSeq" id="WP_157112582.1">
    <property type="nucleotide sequence ID" value="NZ_JAAXOO010000001.1"/>
</dbReference>
<sequence>MDMDDQELFAEADVVAGEQLSLERRMVGLTCLELDNAAFLLPGTTMHAERGGKLSRRSLEAIGPVLGFDPREFLQACEREVRRRSS</sequence>
<dbReference type="Proteomes" id="UP000565715">
    <property type="component" value="Unassembled WGS sequence"/>
</dbReference>
<proteinExistence type="predicted"/>
<comment type="caution">
    <text evidence="1">The sequence shown here is derived from an EMBL/GenBank/DDBJ whole genome shotgun (WGS) entry which is preliminary data.</text>
</comment>
<reference evidence="1 2" key="1">
    <citation type="submission" date="2020-04" db="EMBL/GenBank/DDBJ databases">
        <title>MicrobeNet Type strains.</title>
        <authorList>
            <person name="Nicholson A.C."/>
        </authorList>
    </citation>
    <scope>NUCLEOTIDE SEQUENCE [LARGE SCALE GENOMIC DNA]</scope>
    <source>
        <strain evidence="1 2">DSM 45078</strain>
    </source>
</reference>
<accession>A0A846XBG3</accession>
<dbReference type="AlphaFoldDB" id="A0A846XBG3"/>
<evidence type="ECO:0000313" key="1">
    <source>
        <dbReference type="EMBL" id="NKY31983.1"/>
    </source>
</evidence>
<gene>
    <name evidence="1" type="ORF">HGA13_02690</name>
</gene>
<dbReference type="EMBL" id="JAAXOO010000001">
    <property type="protein sequence ID" value="NKY31983.1"/>
    <property type="molecule type" value="Genomic_DNA"/>
</dbReference>